<dbReference type="InterPro" id="IPR017871">
    <property type="entry name" value="ABC_transporter-like_CS"/>
</dbReference>
<comment type="caution">
    <text evidence="3">The sequence shown here is derived from an EMBL/GenBank/DDBJ whole genome shotgun (WGS) entry which is preliminary data.</text>
</comment>
<proteinExistence type="predicted"/>
<dbReference type="PROSITE" id="PS00211">
    <property type="entry name" value="ABC_TRANSPORTER_1"/>
    <property type="match status" value="1"/>
</dbReference>
<dbReference type="Proteomes" id="UP000256779">
    <property type="component" value="Unassembled WGS sequence"/>
</dbReference>
<evidence type="ECO:0000256" key="1">
    <source>
        <dbReference type="ARBA" id="ARBA00022741"/>
    </source>
</evidence>
<dbReference type="Gene3D" id="3.40.50.300">
    <property type="entry name" value="P-loop containing nucleotide triphosphate hydrolases"/>
    <property type="match status" value="2"/>
</dbReference>
<organism evidence="3 4">
    <name type="scientific">Marinoscillum furvescens DSM 4134</name>
    <dbReference type="NCBI Taxonomy" id="1122208"/>
    <lineage>
        <taxon>Bacteria</taxon>
        <taxon>Pseudomonadati</taxon>
        <taxon>Bacteroidota</taxon>
        <taxon>Cytophagia</taxon>
        <taxon>Cytophagales</taxon>
        <taxon>Reichenbachiellaceae</taxon>
        <taxon>Marinoscillum</taxon>
    </lineage>
</organism>
<evidence type="ECO:0008006" key="5">
    <source>
        <dbReference type="Google" id="ProtNLM"/>
    </source>
</evidence>
<name>A0A3D9LHK2_MARFU</name>
<keyword evidence="4" id="KW-1185">Reference proteome</keyword>
<dbReference type="InterPro" id="IPR027417">
    <property type="entry name" value="P-loop_NTPase"/>
</dbReference>
<dbReference type="SUPFAM" id="SSF52540">
    <property type="entry name" value="P-loop containing nucleoside triphosphate hydrolases"/>
    <property type="match status" value="1"/>
</dbReference>
<dbReference type="RefSeq" id="WP_115866385.1">
    <property type="nucleotide sequence ID" value="NZ_QREG01000001.1"/>
</dbReference>
<reference evidence="3 4" key="1">
    <citation type="submission" date="2018-07" db="EMBL/GenBank/DDBJ databases">
        <title>Genomic Encyclopedia of Type Strains, Phase IV (KMG-IV): sequencing the most valuable type-strain genomes for metagenomic binning, comparative biology and taxonomic classification.</title>
        <authorList>
            <person name="Goeker M."/>
        </authorList>
    </citation>
    <scope>NUCLEOTIDE SEQUENCE [LARGE SCALE GENOMIC DNA]</scope>
    <source>
        <strain evidence="3 4">DSM 4134</strain>
    </source>
</reference>
<dbReference type="AlphaFoldDB" id="A0A3D9LHK2"/>
<protein>
    <recommendedName>
        <fullName evidence="5">AAA domain-containing protein</fullName>
    </recommendedName>
</protein>
<evidence type="ECO:0000313" key="3">
    <source>
        <dbReference type="EMBL" id="REE05891.1"/>
    </source>
</evidence>
<evidence type="ECO:0000313" key="4">
    <source>
        <dbReference type="Proteomes" id="UP000256779"/>
    </source>
</evidence>
<keyword evidence="1" id="KW-0547">Nucleotide-binding</keyword>
<dbReference type="GO" id="GO:0005524">
    <property type="term" value="F:ATP binding"/>
    <property type="evidence" value="ECO:0007669"/>
    <property type="project" value="UniProtKB-KW"/>
</dbReference>
<accession>A0A3D9LHK2</accession>
<gene>
    <name evidence="3" type="ORF">C7460_101410</name>
</gene>
<dbReference type="EMBL" id="QREG01000001">
    <property type="protein sequence ID" value="REE05891.1"/>
    <property type="molecule type" value="Genomic_DNA"/>
</dbReference>
<dbReference type="OrthoDB" id="1111884at2"/>
<dbReference type="GO" id="GO:0016887">
    <property type="term" value="F:ATP hydrolysis activity"/>
    <property type="evidence" value="ECO:0007669"/>
    <property type="project" value="InterPro"/>
</dbReference>
<evidence type="ECO:0000256" key="2">
    <source>
        <dbReference type="ARBA" id="ARBA00022840"/>
    </source>
</evidence>
<keyword evidence="2" id="KW-0067">ATP-binding</keyword>
<sequence length="703" mass="80347">MNEIKIKLENCNNIKSGEISLKPKSLNIKYGINGTGKSTIASAISLQIDNEGSLQKELKPFHSFDDEEIQPSVNLPSEIRSVLVFNEEYLKQFVFTKDELLTNSYEVLIKTPEFNAYSEKIEVLLQQIKATFSEHEELDRIIDAFDRLSTSFASTKNGLSKSSPLYKGLKNGNKIENIPKELSGYTPLIQNSKCVEWLNWQLKGSDFLEISDNCPYCTSSTSDKIETIKAVSNNYDKSVIKKFLIITEALNELGDYFSPIAQESLRKITTKSSQLNPEEEQYIIEVKNQIDTLLNKLISLREISANSLDCEGNLRDQLHNLTIDLNYFDKFNSQTTQEIVTAINNSINVLLEKTNQLEAFLRIQNETLGKIIQKRQDAINSFLTSGGYRYEVIISKDEFNSYKLHLKHIESESPLTQAKQHLSFGEKNAFAIILFMYLALHENPDLIILDDPISSFDKNKKYAILHKLFRGEKGQCLKGRTVLMLTHDIDPLIDCVKILTDFQGFSHAKFIRNSSGVLSETPIKSKDLKTFAKICKDYLKSDSDIVLKVIFLRRHFEILDNLGDEYQVLSNLIHLRELGKLTVNKTEELSPERYESGVEGIVKELPEFDYNDILNALKDRGKLIQIYSKASSGYVKLNIYRILNEGKETPDVLRKFINETFHIENELICQLDPIKFDHIPEYVIEKCDADILGDSITRQTYPA</sequence>